<keyword evidence="12 13" id="KW-0326">Glycosidase</keyword>
<dbReference type="Pfam" id="PF00730">
    <property type="entry name" value="HhH-GPD"/>
    <property type="match status" value="1"/>
</dbReference>
<comment type="similarity">
    <text evidence="2 13">Belongs to the Nth/MutY family.</text>
</comment>
<keyword evidence="5" id="KW-0004">4Fe-4S</keyword>
<evidence type="ECO:0000256" key="5">
    <source>
        <dbReference type="ARBA" id="ARBA00022485"/>
    </source>
</evidence>
<dbReference type="Gene3D" id="3.90.79.10">
    <property type="entry name" value="Nucleoside Triphosphate Pyrophosphohydrolase"/>
    <property type="match status" value="1"/>
</dbReference>
<evidence type="ECO:0000256" key="9">
    <source>
        <dbReference type="ARBA" id="ARBA00023004"/>
    </source>
</evidence>
<comment type="cofactor">
    <cofactor evidence="13">
        <name>[4Fe-4S] cluster</name>
        <dbReference type="ChEBI" id="CHEBI:49883"/>
    </cofactor>
    <text evidence="13">Binds 1 [4Fe-4S] cluster.</text>
</comment>
<dbReference type="GO" id="GO:0006284">
    <property type="term" value="P:base-excision repair"/>
    <property type="evidence" value="ECO:0007669"/>
    <property type="project" value="UniProtKB-UniRule"/>
</dbReference>
<dbReference type="NCBIfam" id="TIGR01084">
    <property type="entry name" value="mutY"/>
    <property type="match status" value="1"/>
</dbReference>
<comment type="function">
    <text evidence="13">Adenine glycosylase active on G-A mispairs.</text>
</comment>
<dbReference type="InterPro" id="IPR015797">
    <property type="entry name" value="NUDIX_hydrolase-like_dom_sf"/>
</dbReference>
<dbReference type="InterPro" id="IPR029119">
    <property type="entry name" value="MutY_C"/>
</dbReference>
<dbReference type="GO" id="GO:0046872">
    <property type="term" value="F:metal ion binding"/>
    <property type="evidence" value="ECO:0007669"/>
    <property type="project" value="UniProtKB-UniRule"/>
</dbReference>
<evidence type="ECO:0000256" key="2">
    <source>
        <dbReference type="ARBA" id="ARBA00008343"/>
    </source>
</evidence>
<dbReference type="GO" id="GO:0035485">
    <property type="term" value="F:adenine/guanine mispair binding"/>
    <property type="evidence" value="ECO:0007669"/>
    <property type="project" value="TreeGrafter"/>
</dbReference>
<dbReference type="InterPro" id="IPR023170">
    <property type="entry name" value="HhH_base_excis_C"/>
</dbReference>
<keyword evidence="10" id="KW-0411">Iron-sulfur</keyword>
<name>A0A7Y2H3H2_UNCEI</name>
<evidence type="ECO:0000256" key="6">
    <source>
        <dbReference type="ARBA" id="ARBA00022723"/>
    </source>
</evidence>
<dbReference type="Pfam" id="PF00633">
    <property type="entry name" value="HHH"/>
    <property type="match status" value="1"/>
</dbReference>
<evidence type="ECO:0000256" key="10">
    <source>
        <dbReference type="ARBA" id="ARBA00023014"/>
    </source>
</evidence>
<dbReference type="GO" id="GO:0006298">
    <property type="term" value="P:mismatch repair"/>
    <property type="evidence" value="ECO:0007669"/>
    <property type="project" value="TreeGrafter"/>
</dbReference>
<dbReference type="GO" id="GO:0051539">
    <property type="term" value="F:4 iron, 4 sulfur cluster binding"/>
    <property type="evidence" value="ECO:0007669"/>
    <property type="project" value="UniProtKB-UniRule"/>
</dbReference>
<keyword evidence="6" id="KW-0479">Metal-binding</keyword>
<dbReference type="FunFam" id="1.10.1670.10:FF:000002">
    <property type="entry name" value="Adenine DNA glycosylase"/>
    <property type="match status" value="1"/>
</dbReference>
<dbReference type="EMBL" id="JABDJR010000618">
    <property type="protein sequence ID" value="NNF08119.1"/>
    <property type="molecule type" value="Genomic_DNA"/>
</dbReference>
<dbReference type="EC" id="3.2.2.31" evidence="3 13"/>
<evidence type="ECO:0000256" key="13">
    <source>
        <dbReference type="RuleBase" id="RU365096"/>
    </source>
</evidence>
<dbReference type="Gene3D" id="1.10.340.30">
    <property type="entry name" value="Hypothetical protein, domain 2"/>
    <property type="match status" value="1"/>
</dbReference>
<organism evidence="15 16">
    <name type="scientific">Eiseniibacteriota bacterium</name>
    <dbReference type="NCBI Taxonomy" id="2212470"/>
    <lineage>
        <taxon>Bacteria</taxon>
        <taxon>Candidatus Eiseniibacteriota</taxon>
    </lineage>
</organism>
<evidence type="ECO:0000256" key="4">
    <source>
        <dbReference type="ARBA" id="ARBA00022023"/>
    </source>
</evidence>
<dbReference type="Pfam" id="PF14815">
    <property type="entry name" value="NUDIX_4"/>
    <property type="match status" value="1"/>
</dbReference>
<dbReference type="GO" id="GO:0034039">
    <property type="term" value="F:8-oxo-7,8-dihydroguanine DNA N-glycosylase activity"/>
    <property type="evidence" value="ECO:0007669"/>
    <property type="project" value="TreeGrafter"/>
</dbReference>
<dbReference type="InterPro" id="IPR044298">
    <property type="entry name" value="MIG/MutY"/>
</dbReference>
<reference evidence="15 16" key="1">
    <citation type="submission" date="2020-03" db="EMBL/GenBank/DDBJ databases">
        <title>Metabolic flexibility allows generalist bacteria to become dominant in a frequently disturbed ecosystem.</title>
        <authorList>
            <person name="Chen Y.-J."/>
            <person name="Leung P.M."/>
            <person name="Bay S.K."/>
            <person name="Hugenholtz P."/>
            <person name="Kessler A.J."/>
            <person name="Shelley G."/>
            <person name="Waite D.W."/>
            <person name="Cook P.L."/>
            <person name="Greening C."/>
        </authorList>
    </citation>
    <scope>NUCLEOTIDE SEQUENCE [LARGE SCALE GENOMIC DNA]</scope>
    <source>
        <strain evidence="15">SS_bin_28</strain>
    </source>
</reference>
<evidence type="ECO:0000256" key="7">
    <source>
        <dbReference type="ARBA" id="ARBA00022763"/>
    </source>
</evidence>
<dbReference type="PANTHER" id="PTHR42944">
    <property type="entry name" value="ADENINE DNA GLYCOSYLASE"/>
    <property type="match status" value="1"/>
</dbReference>
<keyword evidence="9 13" id="KW-0408">Iron</keyword>
<evidence type="ECO:0000256" key="11">
    <source>
        <dbReference type="ARBA" id="ARBA00023204"/>
    </source>
</evidence>
<comment type="caution">
    <text evidence="15">The sequence shown here is derived from an EMBL/GenBank/DDBJ whole genome shotgun (WGS) entry which is preliminary data.</text>
</comment>
<dbReference type="SUPFAM" id="SSF48150">
    <property type="entry name" value="DNA-glycosylase"/>
    <property type="match status" value="1"/>
</dbReference>
<dbReference type="Proteomes" id="UP000547674">
    <property type="component" value="Unassembled WGS sequence"/>
</dbReference>
<dbReference type="Gene3D" id="1.10.1670.10">
    <property type="entry name" value="Helix-hairpin-Helix base-excision DNA repair enzymes (C-terminal)"/>
    <property type="match status" value="1"/>
</dbReference>
<dbReference type="InterPro" id="IPR000445">
    <property type="entry name" value="HhH_motif"/>
</dbReference>
<dbReference type="GO" id="GO:0000701">
    <property type="term" value="F:purine-specific mismatch base pair DNA N-glycosylase activity"/>
    <property type="evidence" value="ECO:0007669"/>
    <property type="project" value="UniProtKB-EC"/>
</dbReference>
<dbReference type="PROSITE" id="PS00764">
    <property type="entry name" value="ENDONUCLEASE_III_1"/>
    <property type="match status" value="1"/>
</dbReference>
<dbReference type="InterPro" id="IPR011257">
    <property type="entry name" value="DNA_glycosylase"/>
</dbReference>
<protein>
    <recommendedName>
        <fullName evidence="4 13">Adenine DNA glycosylase</fullName>
        <ecNumber evidence="3 13">3.2.2.31</ecNumber>
    </recommendedName>
</protein>
<evidence type="ECO:0000313" key="16">
    <source>
        <dbReference type="Proteomes" id="UP000547674"/>
    </source>
</evidence>
<sequence>MSPRSSSPPANASRSFNGPDPLNLRPLLLTWYLKNHRQLPWRGVDSDYKVLVSEFMLQQTQVATVLPHYERFLTRFPNMVSLAQATEEEVETAWSGLGYYRRARALRNAAQQIVSDHEAEVPTDFEDLKALPGVGDYTAAALGSIIHDEPYAAVDGNVMRVLTRLFGIEDSISNTSTQVKLRALAQELLEPEQAGDWNQAMMELGATVCAPKKPLCSVCPWEEHCVAHAKGIALDLPKKAKPKATVEVHRIAGVLLEEGRCLLTRRTEKLLYGTWELPGLDLDSPEGARERLREHLEHKLGVEVMVGNPLARVRHSITHHRIQVHGYAIKTNPKPRNKKNERIWASPGDVANLHTSSMTIKLLNAIAKLKG</sequence>
<keyword evidence="11" id="KW-0234">DNA repair</keyword>
<keyword evidence="8" id="KW-0378">Hydrolase</keyword>
<proteinExistence type="inferred from homology"/>
<accession>A0A7Y2H3H2</accession>
<feature type="domain" description="HhH-GPD" evidence="14">
    <location>
        <begin position="56"/>
        <end position="207"/>
    </location>
</feature>
<dbReference type="InterPro" id="IPR003265">
    <property type="entry name" value="HhH-GPD_domain"/>
</dbReference>
<dbReference type="SUPFAM" id="SSF55811">
    <property type="entry name" value="Nudix"/>
    <property type="match status" value="1"/>
</dbReference>
<dbReference type="GO" id="GO:0032357">
    <property type="term" value="F:oxidized purine DNA binding"/>
    <property type="evidence" value="ECO:0007669"/>
    <property type="project" value="TreeGrafter"/>
</dbReference>
<dbReference type="AlphaFoldDB" id="A0A7Y2H3H2"/>
<keyword evidence="7 13" id="KW-0227">DNA damage</keyword>
<dbReference type="CDD" id="cd00056">
    <property type="entry name" value="ENDO3c"/>
    <property type="match status" value="1"/>
</dbReference>
<evidence type="ECO:0000256" key="1">
    <source>
        <dbReference type="ARBA" id="ARBA00000843"/>
    </source>
</evidence>
<comment type="catalytic activity">
    <reaction evidence="1 13">
        <text>Hydrolyzes free adenine bases from 7,8-dihydro-8-oxoguanine:adenine mismatched double-stranded DNA, leaving an apurinic site.</text>
        <dbReference type="EC" id="3.2.2.31"/>
    </reaction>
</comment>
<dbReference type="SMART" id="SM00478">
    <property type="entry name" value="ENDO3c"/>
    <property type="match status" value="1"/>
</dbReference>
<evidence type="ECO:0000313" key="15">
    <source>
        <dbReference type="EMBL" id="NNF08119.1"/>
    </source>
</evidence>
<evidence type="ECO:0000256" key="12">
    <source>
        <dbReference type="ARBA" id="ARBA00023295"/>
    </source>
</evidence>
<dbReference type="InterPro" id="IPR004035">
    <property type="entry name" value="Endouclease-III_FeS-bd_BS"/>
</dbReference>
<dbReference type="PANTHER" id="PTHR42944:SF1">
    <property type="entry name" value="ADENINE DNA GLYCOSYLASE"/>
    <property type="match status" value="1"/>
</dbReference>
<evidence type="ECO:0000259" key="14">
    <source>
        <dbReference type="SMART" id="SM00478"/>
    </source>
</evidence>
<evidence type="ECO:0000256" key="3">
    <source>
        <dbReference type="ARBA" id="ARBA00012045"/>
    </source>
</evidence>
<evidence type="ECO:0000256" key="8">
    <source>
        <dbReference type="ARBA" id="ARBA00022801"/>
    </source>
</evidence>
<gene>
    <name evidence="15" type="primary">mutY</name>
    <name evidence="15" type="ORF">HKN21_15250</name>
</gene>
<dbReference type="InterPro" id="IPR005760">
    <property type="entry name" value="A/G_AdeGlyc_MutY"/>
</dbReference>
<dbReference type="CDD" id="cd03431">
    <property type="entry name" value="NUDIX_DNA_Glycosylase_C-MutY"/>
    <property type="match status" value="1"/>
</dbReference>